<dbReference type="GO" id="GO:0010506">
    <property type="term" value="P:regulation of autophagy"/>
    <property type="evidence" value="ECO:0007669"/>
    <property type="project" value="InterPro"/>
</dbReference>
<evidence type="ECO:0000256" key="4">
    <source>
        <dbReference type="ARBA" id="ARBA00022840"/>
    </source>
</evidence>
<dbReference type="GO" id="GO:0000407">
    <property type="term" value="C:phagophore assembly site"/>
    <property type="evidence" value="ECO:0007669"/>
    <property type="project" value="TreeGrafter"/>
</dbReference>
<dbReference type="Pfam" id="PF00069">
    <property type="entry name" value="Pkinase"/>
    <property type="match status" value="1"/>
</dbReference>
<dbReference type="PANTHER" id="PTHR24348:SF22">
    <property type="entry name" value="NON-SPECIFIC SERINE_THREONINE PROTEIN KINASE"/>
    <property type="match status" value="1"/>
</dbReference>
<protein>
    <recommendedName>
        <fullName evidence="5">Protein kinase domain-containing protein</fullName>
    </recommendedName>
</protein>
<keyword evidence="2" id="KW-0547">Nucleotide-binding</keyword>
<evidence type="ECO:0000256" key="3">
    <source>
        <dbReference type="ARBA" id="ARBA00022777"/>
    </source>
</evidence>
<keyword evidence="3" id="KW-0418">Kinase</keyword>
<organism evidence="6 7">
    <name type="scientific">Paramecium sonneborni</name>
    <dbReference type="NCBI Taxonomy" id="65129"/>
    <lineage>
        <taxon>Eukaryota</taxon>
        <taxon>Sar</taxon>
        <taxon>Alveolata</taxon>
        <taxon>Ciliophora</taxon>
        <taxon>Intramacronucleata</taxon>
        <taxon>Oligohymenophorea</taxon>
        <taxon>Peniculida</taxon>
        <taxon>Parameciidae</taxon>
        <taxon>Paramecium</taxon>
    </lineage>
</organism>
<dbReference type="PROSITE" id="PS50011">
    <property type="entry name" value="PROTEIN_KINASE_DOM"/>
    <property type="match status" value="1"/>
</dbReference>
<evidence type="ECO:0000313" key="7">
    <source>
        <dbReference type="Proteomes" id="UP000692954"/>
    </source>
</evidence>
<dbReference type="InterPro" id="IPR000719">
    <property type="entry name" value="Prot_kinase_dom"/>
</dbReference>
<dbReference type="GO" id="GO:0004674">
    <property type="term" value="F:protein serine/threonine kinase activity"/>
    <property type="evidence" value="ECO:0007669"/>
    <property type="project" value="InterPro"/>
</dbReference>
<keyword evidence="1" id="KW-0808">Transferase</keyword>
<dbReference type="EMBL" id="CAJJDN010000137">
    <property type="protein sequence ID" value="CAD8122181.1"/>
    <property type="molecule type" value="Genomic_DNA"/>
</dbReference>
<evidence type="ECO:0000313" key="6">
    <source>
        <dbReference type="EMBL" id="CAD8122181.1"/>
    </source>
</evidence>
<sequence length="211" mass="24733">MIQDVNYNQNIYLILELCEEGNLNRLLNRNKKRQLDQEQAFQIFSQIVNGYNSFYESKTLHRDLKPENILFTKGIVKIADLGVAKIVEEMGLAIDHTIVGTLLYQAPVMMACTKYSDKVDLWSLGIIFYEMLYGVLPYVQNHPKKLYKLITTEPLIFPQDVQINQSYIELIKKLLQVDPETRITWQDLRDCLSKNSKLEIFHYKIQVLHHP</sequence>
<dbReference type="GO" id="GO:0005776">
    <property type="term" value="C:autophagosome"/>
    <property type="evidence" value="ECO:0007669"/>
    <property type="project" value="TreeGrafter"/>
</dbReference>
<evidence type="ECO:0000256" key="2">
    <source>
        <dbReference type="ARBA" id="ARBA00022741"/>
    </source>
</evidence>
<accession>A0A8S1R262</accession>
<evidence type="ECO:0000259" key="5">
    <source>
        <dbReference type="PROSITE" id="PS50011"/>
    </source>
</evidence>
<dbReference type="PANTHER" id="PTHR24348">
    <property type="entry name" value="SERINE/THREONINE-PROTEIN KINASE UNC-51-RELATED"/>
    <property type="match status" value="1"/>
</dbReference>
<gene>
    <name evidence="6" type="ORF">PSON_ATCC_30995.1.T1370002</name>
</gene>
<name>A0A8S1R262_9CILI</name>
<dbReference type="SMART" id="SM00220">
    <property type="entry name" value="S_TKc"/>
    <property type="match status" value="1"/>
</dbReference>
<feature type="domain" description="Protein kinase" evidence="5">
    <location>
        <begin position="1"/>
        <end position="211"/>
    </location>
</feature>
<dbReference type="OrthoDB" id="284577at2759"/>
<dbReference type="InterPro" id="IPR045269">
    <property type="entry name" value="Atg1-like"/>
</dbReference>
<dbReference type="GO" id="GO:0016020">
    <property type="term" value="C:membrane"/>
    <property type="evidence" value="ECO:0007669"/>
    <property type="project" value="TreeGrafter"/>
</dbReference>
<dbReference type="GO" id="GO:0005524">
    <property type="term" value="F:ATP binding"/>
    <property type="evidence" value="ECO:0007669"/>
    <property type="project" value="UniProtKB-KW"/>
</dbReference>
<comment type="caution">
    <text evidence="6">The sequence shown here is derived from an EMBL/GenBank/DDBJ whole genome shotgun (WGS) entry which is preliminary data.</text>
</comment>
<dbReference type="GO" id="GO:0005829">
    <property type="term" value="C:cytosol"/>
    <property type="evidence" value="ECO:0007669"/>
    <property type="project" value="TreeGrafter"/>
</dbReference>
<keyword evidence="4" id="KW-0067">ATP-binding</keyword>
<evidence type="ECO:0000256" key="1">
    <source>
        <dbReference type="ARBA" id="ARBA00022679"/>
    </source>
</evidence>
<dbReference type="Proteomes" id="UP000692954">
    <property type="component" value="Unassembled WGS sequence"/>
</dbReference>
<keyword evidence="7" id="KW-1185">Reference proteome</keyword>
<dbReference type="AlphaFoldDB" id="A0A8S1R262"/>
<reference evidence="6" key="1">
    <citation type="submission" date="2021-01" db="EMBL/GenBank/DDBJ databases">
        <authorList>
            <consortium name="Genoscope - CEA"/>
            <person name="William W."/>
        </authorList>
    </citation>
    <scope>NUCLEOTIDE SEQUENCE</scope>
</reference>
<dbReference type="GO" id="GO:0000045">
    <property type="term" value="P:autophagosome assembly"/>
    <property type="evidence" value="ECO:0007669"/>
    <property type="project" value="TreeGrafter"/>
</dbReference>
<proteinExistence type="predicted"/>